<dbReference type="SUPFAM" id="SSF54106">
    <property type="entry name" value="LysM domain"/>
    <property type="match status" value="1"/>
</dbReference>
<dbReference type="RefSeq" id="WP_022070726.1">
    <property type="nucleotide sequence ID" value="NZ_BAABXU010000001.1"/>
</dbReference>
<dbReference type="EMBL" id="JAJBMB010000014">
    <property type="protein sequence ID" value="MCB5446967.1"/>
    <property type="molecule type" value="Genomic_DNA"/>
</dbReference>
<dbReference type="InterPro" id="IPR024300">
    <property type="entry name" value="SipL_SPOCS_dom"/>
</dbReference>
<reference evidence="2 4" key="2">
    <citation type="submission" date="2021-10" db="EMBL/GenBank/DDBJ databases">
        <title>Collection of gut derived symbiotic bacterial strains cultured from healthy donors.</title>
        <authorList>
            <person name="Lin H."/>
            <person name="Littmann E."/>
            <person name="Claire K."/>
            <person name="Pamer E."/>
        </authorList>
    </citation>
    <scope>NUCLEOTIDE SEQUENCE [LARGE SCALE GENOMIC DNA]</scope>
    <source>
        <strain evidence="2 4">MSK.17.68</strain>
    </source>
</reference>
<feature type="domain" description="LysM" evidence="1">
    <location>
        <begin position="464"/>
        <end position="508"/>
    </location>
</feature>
<dbReference type="Proteomes" id="UP001299409">
    <property type="component" value="Unassembled WGS sequence"/>
</dbReference>
<dbReference type="SMART" id="SM00257">
    <property type="entry name" value="LysM"/>
    <property type="match status" value="1"/>
</dbReference>
<evidence type="ECO:0000313" key="2">
    <source>
        <dbReference type="EMBL" id="MCB5446967.1"/>
    </source>
</evidence>
<accession>A0A6N3EIZ6</accession>
<name>A0A6N3EIZ6_9FIRM</name>
<evidence type="ECO:0000259" key="1">
    <source>
        <dbReference type="PROSITE" id="PS51782"/>
    </source>
</evidence>
<dbReference type="CDD" id="cd00118">
    <property type="entry name" value="LysM"/>
    <property type="match status" value="1"/>
</dbReference>
<evidence type="ECO:0000313" key="4">
    <source>
        <dbReference type="Proteomes" id="UP001299409"/>
    </source>
</evidence>
<dbReference type="InterPro" id="IPR036779">
    <property type="entry name" value="LysM_dom_sf"/>
</dbReference>
<dbReference type="EMBL" id="CACRUE010000035">
    <property type="protein sequence ID" value="VYU39854.1"/>
    <property type="molecule type" value="Genomic_DNA"/>
</dbReference>
<evidence type="ECO:0000313" key="3">
    <source>
        <dbReference type="EMBL" id="VYU39854.1"/>
    </source>
</evidence>
<sequence>MELIKDIIKIDNRMEFGKFQTFIESENVVPDKKLDVYDIVDTMGYIVLRKVEMLEGKITCRGSFNYNVIYIADDKSTVSNISGKIEINEVIERDNITSDMEYMLYPEVEHVDCTIMNERKIKVGALINIRGSLFEKQRLDIVKDVSQVEGIQKHRKEISFQDIVGIEKSENVVRDTITVNIEEIQDIININPVVRVKESRITDNKVIIGGVLEINPLAYTYDSDIVELERVGIDFTQFIEVPGVFDGMQEEILMNMGDFNYEFKRNEDNNTGLLEVECTVFSKVKVCEEVTREVLQDAYSPQKIIKFEHRLINLNKTLMANSDTFLVRENITYDNEDIQIKDIVNACCNASIENTYIEGSNCVIQGIIKVDILFIPIEGLKMIYKISEEIPFEHELEINKLTDTCSVFNTICIEKIDIDLSKNQIDLNIKINRFVEAIDKKPESFIIKGEDKGDYDLSTAPSIIIYICKEDDNLWDIAKKYNTTEEEIAQTNEISMDEELQPGKCLILEKKVAQDE</sequence>
<gene>
    <name evidence="3" type="ORF">IBLFYP30_02531</name>
    <name evidence="2" type="ORF">LIP50_12240</name>
</gene>
<dbReference type="AlphaFoldDB" id="A0A6N3EIZ6"/>
<dbReference type="Pfam" id="PF12673">
    <property type="entry name" value="SipL"/>
    <property type="match status" value="3"/>
</dbReference>
<organism evidence="3">
    <name type="scientific">Intestinibacter bartlettii</name>
    <dbReference type="NCBI Taxonomy" id="261299"/>
    <lineage>
        <taxon>Bacteria</taxon>
        <taxon>Bacillati</taxon>
        <taxon>Bacillota</taxon>
        <taxon>Clostridia</taxon>
        <taxon>Peptostreptococcales</taxon>
        <taxon>Peptostreptococcaceae</taxon>
        <taxon>Intestinibacter</taxon>
    </lineage>
</organism>
<dbReference type="PROSITE" id="PS51782">
    <property type="entry name" value="LYSM"/>
    <property type="match status" value="1"/>
</dbReference>
<dbReference type="Pfam" id="PF01476">
    <property type="entry name" value="LysM"/>
    <property type="match status" value="1"/>
</dbReference>
<proteinExistence type="predicted"/>
<dbReference type="InterPro" id="IPR018392">
    <property type="entry name" value="LysM"/>
</dbReference>
<keyword evidence="4" id="KW-1185">Reference proteome</keyword>
<dbReference type="Gene3D" id="3.10.350.10">
    <property type="entry name" value="LysM domain"/>
    <property type="match status" value="1"/>
</dbReference>
<reference evidence="3" key="1">
    <citation type="submission" date="2019-11" db="EMBL/GenBank/DDBJ databases">
        <authorList>
            <person name="Feng L."/>
        </authorList>
    </citation>
    <scope>NUCLEOTIDE SEQUENCE</scope>
    <source>
        <strain evidence="3">IbartlettiiLFYP30</strain>
    </source>
</reference>
<dbReference type="GeneID" id="89563580"/>
<protein>
    <submittedName>
        <fullName evidence="2">DUF3794 domain-containing protein</fullName>
    </submittedName>
    <submittedName>
        <fullName evidence="3">LysM domain protein</fullName>
    </submittedName>
</protein>